<dbReference type="SUPFAM" id="SSF103088">
    <property type="entry name" value="OmpA-like"/>
    <property type="match status" value="1"/>
</dbReference>
<accession>A0A6B8MC19</accession>
<keyword evidence="5" id="KW-1185">Reference proteome</keyword>
<name>A0A6B8MC19_9HYPH</name>
<reference evidence="4 5" key="1">
    <citation type="submission" date="2019-09" db="EMBL/GenBank/DDBJ databases">
        <title>Isolation and complete genome sequencing of Methylocystis species.</title>
        <authorList>
            <person name="Rumah B.L."/>
            <person name="Stead C.E."/>
            <person name="Stevens B.C."/>
            <person name="Minton N.P."/>
            <person name="Grosse-Honebrink A."/>
            <person name="Zhang Y."/>
        </authorList>
    </citation>
    <scope>NUCLEOTIDE SEQUENCE [LARGE SCALE GENOMIC DNA]</scope>
    <source>
        <strain evidence="4 5">BRCS2</strain>
    </source>
</reference>
<dbReference type="PROSITE" id="PS51123">
    <property type="entry name" value="OMPA_2"/>
    <property type="match status" value="1"/>
</dbReference>
<dbReference type="PANTHER" id="PTHR30329:SF21">
    <property type="entry name" value="LIPOPROTEIN YIAD-RELATED"/>
    <property type="match status" value="1"/>
</dbReference>
<dbReference type="PANTHER" id="PTHR30329">
    <property type="entry name" value="STATOR ELEMENT OF FLAGELLAR MOTOR COMPLEX"/>
    <property type="match status" value="1"/>
</dbReference>
<dbReference type="EMBL" id="CP044331">
    <property type="protein sequence ID" value="QGM98210.1"/>
    <property type="molecule type" value="Genomic_DNA"/>
</dbReference>
<evidence type="ECO:0000313" key="4">
    <source>
        <dbReference type="EMBL" id="QGM98210.1"/>
    </source>
</evidence>
<evidence type="ECO:0000313" key="5">
    <source>
        <dbReference type="Proteomes" id="UP000422569"/>
    </source>
</evidence>
<dbReference type="Gene3D" id="3.30.1330.60">
    <property type="entry name" value="OmpA-like domain"/>
    <property type="match status" value="1"/>
</dbReference>
<dbReference type="GO" id="GO:0016020">
    <property type="term" value="C:membrane"/>
    <property type="evidence" value="ECO:0007669"/>
    <property type="project" value="UniProtKB-UniRule"/>
</dbReference>
<sequence>MQGDGTFMHQPKKWWIGLPVLAGVIFFAAQSLTPQIEATLKEKVAARLSLDPAKVAVVGRDVAIAGAAPGAKEIAALRADYGVRRINAIEDAPPAASSSPPSPSSSPPPREPYIFSATLGESLIALDGKLPDDALQKRAVLLAAAAGSGLAVSDGTKIDAASPSGDFAAALELALDALRRLSSGKVSLTDGRLTIEGEGRENIRAETLTIELKARMPEGFELAKVEVAPGPVSPYVFQALREGYKTILAGFAPDEATRNRIVEGARRRFFDSIVEDQLAIAKGAPDKFADAAGAGLAALARMDSGNLSLSDATASLSGAARFEGARDEIEKTFESGLPKGFAGETRLVSRTLGAPLDAAGCRAAFAELSKTPIRFDASDAISDEAAALIDTLTAAALRCKAVPVEVASHTDNGGDPEVDRERSKKRASAVVDRFVKAGADSFHVWPMGYGSERPIAPNDSDESRARNWRIEFNVK</sequence>
<keyword evidence="1" id="KW-0472">Membrane</keyword>
<dbReference type="InterPro" id="IPR050330">
    <property type="entry name" value="Bact_OuterMem_StrucFunc"/>
</dbReference>
<dbReference type="InterPro" id="IPR036737">
    <property type="entry name" value="OmpA-like_sf"/>
</dbReference>
<evidence type="ECO:0000259" key="3">
    <source>
        <dbReference type="PROSITE" id="PS51123"/>
    </source>
</evidence>
<dbReference type="Gene3D" id="3.40.1520.20">
    <property type="match status" value="2"/>
</dbReference>
<dbReference type="Pfam" id="PF00691">
    <property type="entry name" value="OmpA"/>
    <property type="match status" value="1"/>
</dbReference>
<gene>
    <name evidence="4" type="ORF">F7D14_12490</name>
</gene>
<proteinExistence type="predicted"/>
<dbReference type="CDD" id="cd07185">
    <property type="entry name" value="OmpA_C-like"/>
    <property type="match status" value="1"/>
</dbReference>
<evidence type="ECO:0000256" key="2">
    <source>
        <dbReference type="SAM" id="MobiDB-lite"/>
    </source>
</evidence>
<protein>
    <submittedName>
        <fullName evidence="4">OmpA family protein</fullName>
    </submittedName>
</protein>
<feature type="region of interest" description="Disordered" evidence="2">
    <location>
        <begin position="92"/>
        <end position="112"/>
    </location>
</feature>
<dbReference type="Proteomes" id="UP000422569">
    <property type="component" value="Chromosome"/>
</dbReference>
<dbReference type="InterPro" id="IPR006665">
    <property type="entry name" value="OmpA-like"/>
</dbReference>
<organism evidence="4 5">
    <name type="scientific">Methylocystis parvus</name>
    <dbReference type="NCBI Taxonomy" id="134"/>
    <lineage>
        <taxon>Bacteria</taxon>
        <taxon>Pseudomonadati</taxon>
        <taxon>Pseudomonadota</taxon>
        <taxon>Alphaproteobacteria</taxon>
        <taxon>Hyphomicrobiales</taxon>
        <taxon>Methylocystaceae</taxon>
        <taxon>Methylocystis</taxon>
    </lineage>
</organism>
<feature type="domain" description="OmpA-like" evidence="3">
    <location>
        <begin position="362"/>
        <end position="475"/>
    </location>
</feature>
<evidence type="ECO:0000256" key="1">
    <source>
        <dbReference type="PROSITE-ProRule" id="PRU00473"/>
    </source>
</evidence>
<dbReference type="KEGG" id="mpar:F7D14_12490"/>
<feature type="compositionally biased region" description="Pro residues" evidence="2">
    <location>
        <begin position="100"/>
        <end position="111"/>
    </location>
</feature>
<dbReference type="AlphaFoldDB" id="A0A6B8MC19"/>